<evidence type="ECO:0000256" key="6">
    <source>
        <dbReference type="SAM" id="MobiDB-lite"/>
    </source>
</evidence>
<evidence type="ECO:0000313" key="9">
    <source>
        <dbReference type="EMBL" id="MPL70054.1"/>
    </source>
</evidence>
<sequence length="886" mass="100482">MNKSTKSILTIILSIFILSFSSTELTFAQQKSKGPNQGDVPSKPSTTNISKPKGKLFGKVIDAVSNEAMQYVNVVILRAKDSTLVNGTITDEKGNFVLQSDLGNYLLRFTFIGYKDIYKPIKVSKQDVDLGIINLNLGAETLQGVEITAERSMMEYQLDKRVVNVDKNIVSSGGSATDVLENVPSVAVDQEGNVSLRGSGNVTVLVDGRPSELLGSDLQTVLEQIPSASIASVEVITNPSAKYNPEGMSGIINIVLKEKGNKGFNGSVSASTGVGINDEIRTNEKMNTDKFLFPQSSVSAQLNYSAKKYAIFFNGDIRYFETSSNGFNEKTMLSNNQTLLQNRYTDGNRLGRGFKIGGDWYINNKNTLSLSYNLRKGGTPPKGISKENLFAWDNANPNDSLNPNNYFGLETGKRNMFFQNITLNYEKKFNKKDQILTLDANWNFGKFSNNNTQIRSFNEDSEETFYLNNVSKSNSDRAFVTLNYVHPFSESLKLETGYNLNYVNTNANYDYFPSREMVRDDSMSYIFKYKESVHALYGTLGYSFNKKLSAQLGLRLEQVFRDGSKLQNNEELFFPKDQDTKNYFSIYPTLHISYNFTDSQSGQVSYSRRIRRPDPWSLAPYIDINNPSYIRFGNPDILPEYTDAFEVGYSKIFQTTTIFTSLYYRVTNNAITHFNFLWNEANAREYGFDWVWDVAGIEYADGQRIANTSLNLSKSSNYGAELIIDQKITKWWKANLSGNLYGMYQDGREFGGNLVQTINWDAKLNTTITLPKSWVIQISGQYMPKRENIQGYTDPMYWLDLSVKKDILDKKGNISLRFSDIFNTRERSRYTFTENYKEYSVNHRTSQTLVLSFSYRFGAVNKDQMQKQKKRQSGEQNGDSDSMGEE</sequence>
<dbReference type="Pfam" id="PF07715">
    <property type="entry name" value="Plug"/>
    <property type="match status" value="1"/>
</dbReference>
<dbReference type="SUPFAM" id="SSF56935">
    <property type="entry name" value="Porins"/>
    <property type="match status" value="1"/>
</dbReference>
<keyword evidence="2" id="KW-0813">Transport</keyword>
<protein>
    <recommendedName>
        <fullName evidence="10">Outer membrane protein beta-barrel domain-containing protein</fullName>
    </recommendedName>
</protein>
<dbReference type="InterPro" id="IPR041700">
    <property type="entry name" value="OMP_b-brl_3"/>
</dbReference>
<evidence type="ECO:0000256" key="1">
    <source>
        <dbReference type="ARBA" id="ARBA00004571"/>
    </source>
</evidence>
<feature type="domain" description="TonB-dependent receptor plug" evidence="7">
    <location>
        <begin position="173"/>
        <end position="250"/>
    </location>
</feature>
<evidence type="ECO:0000259" key="8">
    <source>
        <dbReference type="Pfam" id="PF14905"/>
    </source>
</evidence>
<feature type="region of interest" description="Disordered" evidence="6">
    <location>
        <begin position="31"/>
        <end position="51"/>
    </location>
</feature>
<dbReference type="GO" id="GO:0009279">
    <property type="term" value="C:cell outer membrane"/>
    <property type="evidence" value="ECO:0007669"/>
    <property type="project" value="UniProtKB-SubCell"/>
</dbReference>
<keyword evidence="4" id="KW-0472">Membrane</keyword>
<feature type="domain" description="Outer membrane protein beta-barrel" evidence="8">
    <location>
        <begin position="427"/>
        <end position="855"/>
    </location>
</feature>
<comment type="subcellular location">
    <subcellularLocation>
        <location evidence="1">Cell outer membrane</location>
        <topology evidence="1">Multi-pass membrane protein</topology>
    </subcellularLocation>
</comment>
<dbReference type="Pfam" id="PF14905">
    <property type="entry name" value="OMP_b-brl_3"/>
    <property type="match status" value="1"/>
</dbReference>
<dbReference type="PANTHER" id="PTHR40980:SF4">
    <property type="entry name" value="TONB-DEPENDENT RECEPTOR-LIKE BETA-BARREL DOMAIN-CONTAINING PROTEIN"/>
    <property type="match status" value="1"/>
</dbReference>
<dbReference type="InterPro" id="IPR036942">
    <property type="entry name" value="Beta-barrel_TonB_sf"/>
</dbReference>
<reference evidence="9" key="1">
    <citation type="submission" date="2019-08" db="EMBL/GenBank/DDBJ databases">
        <authorList>
            <person name="Kucharzyk K."/>
            <person name="Murdoch R.W."/>
            <person name="Higgins S."/>
            <person name="Loffler F."/>
        </authorList>
    </citation>
    <scope>NUCLEOTIDE SEQUENCE</scope>
</reference>
<dbReference type="Pfam" id="PF13715">
    <property type="entry name" value="CarbopepD_reg_2"/>
    <property type="match status" value="1"/>
</dbReference>
<accession>A0A644TSW3</accession>
<dbReference type="InterPro" id="IPR039426">
    <property type="entry name" value="TonB-dep_rcpt-like"/>
</dbReference>
<proteinExistence type="predicted"/>
<name>A0A644TSW3_9ZZZZ</name>
<evidence type="ECO:0000256" key="2">
    <source>
        <dbReference type="ARBA" id="ARBA00022448"/>
    </source>
</evidence>
<evidence type="ECO:0000256" key="4">
    <source>
        <dbReference type="ARBA" id="ARBA00023136"/>
    </source>
</evidence>
<dbReference type="InterPro" id="IPR012910">
    <property type="entry name" value="Plug_dom"/>
</dbReference>
<dbReference type="PANTHER" id="PTHR40980">
    <property type="entry name" value="PLUG DOMAIN-CONTAINING PROTEIN"/>
    <property type="match status" value="1"/>
</dbReference>
<keyword evidence="5" id="KW-0998">Cell outer membrane</keyword>
<evidence type="ECO:0008006" key="10">
    <source>
        <dbReference type="Google" id="ProtNLM"/>
    </source>
</evidence>
<organism evidence="9">
    <name type="scientific">bioreactor metagenome</name>
    <dbReference type="NCBI Taxonomy" id="1076179"/>
    <lineage>
        <taxon>unclassified sequences</taxon>
        <taxon>metagenomes</taxon>
        <taxon>ecological metagenomes</taxon>
    </lineage>
</organism>
<keyword evidence="3" id="KW-0812">Transmembrane</keyword>
<evidence type="ECO:0000256" key="5">
    <source>
        <dbReference type="ARBA" id="ARBA00023237"/>
    </source>
</evidence>
<gene>
    <name evidence="9" type="ORF">SDC9_15805</name>
</gene>
<comment type="caution">
    <text evidence="9">The sequence shown here is derived from an EMBL/GenBank/DDBJ whole genome shotgun (WGS) entry which is preliminary data.</text>
</comment>
<dbReference type="Gene3D" id="2.40.170.20">
    <property type="entry name" value="TonB-dependent receptor, beta-barrel domain"/>
    <property type="match status" value="1"/>
</dbReference>
<dbReference type="PROSITE" id="PS52016">
    <property type="entry name" value="TONB_DEPENDENT_REC_3"/>
    <property type="match status" value="1"/>
</dbReference>
<evidence type="ECO:0000259" key="7">
    <source>
        <dbReference type="Pfam" id="PF07715"/>
    </source>
</evidence>
<dbReference type="InterPro" id="IPR008969">
    <property type="entry name" value="CarboxyPept-like_regulatory"/>
</dbReference>
<dbReference type="SUPFAM" id="SSF49464">
    <property type="entry name" value="Carboxypeptidase regulatory domain-like"/>
    <property type="match status" value="1"/>
</dbReference>
<feature type="region of interest" description="Disordered" evidence="6">
    <location>
        <begin position="863"/>
        <end position="886"/>
    </location>
</feature>
<dbReference type="Gene3D" id="2.170.130.10">
    <property type="entry name" value="TonB-dependent receptor, plug domain"/>
    <property type="match status" value="1"/>
</dbReference>
<dbReference type="AlphaFoldDB" id="A0A644TSW3"/>
<dbReference type="EMBL" id="VSSQ01000050">
    <property type="protein sequence ID" value="MPL70054.1"/>
    <property type="molecule type" value="Genomic_DNA"/>
</dbReference>
<evidence type="ECO:0000256" key="3">
    <source>
        <dbReference type="ARBA" id="ARBA00022692"/>
    </source>
</evidence>
<dbReference type="Gene3D" id="2.60.40.1120">
    <property type="entry name" value="Carboxypeptidase-like, regulatory domain"/>
    <property type="match status" value="1"/>
</dbReference>
<dbReference type="InterPro" id="IPR037066">
    <property type="entry name" value="Plug_dom_sf"/>
</dbReference>